<dbReference type="Pfam" id="PF13649">
    <property type="entry name" value="Methyltransf_25"/>
    <property type="match status" value="1"/>
</dbReference>
<name>A0A844B246_9BURK</name>
<organism evidence="2 3">
    <name type="scientific">Caenimonas koreensis DSM 17982</name>
    <dbReference type="NCBI Taxonomy" id="1121255"/>
    <lineage>
        <taxon>Bacteria</taxon>
        <taxon>Pseudomonadati</taxon>
        <taxon>Pseudomonadota</taxon>
        <taxon>Betaproteobacteria</taxon>
        <taxon>Burkholderiales</taxon>
        <taxon>Comamonadaceae</taxon>
        <taxon>Caenimonas</taxon>
    </lineage>
</organism>
<comment type="caution">
    <text evidence="2">The sequence shown here is derived from an EMBL/GenBank/DDBJ whole genome shotgun (WGS) entry which is preliminary data.</text>
</comment>
<feature type="domain" description="Methyltransferase" evidence="1">
    <location>
        <begin position="112"/>
        <end position="192"/>
    </location>
</feature>
<keyword evidence="3" id="KW-1185">Reference proteome</keyword>
<accession>A0A844B246</accession>
<dbReference type="CDD" id="cd02440">
    <property type="entry name" value="AdoMet_MTases"/>
    <property type="match status" value="1"/>
</dbReference>
<dbReference type="Proteomes" id="UP000487350">
    <property type="component" value="Unassembled WGS sequence"/>
</dbReference>
<dbReference type="Gene3D" id="3.40.50.150">
    <property type="entry name" value="Vaccinia Virus protein VP39"/>
    <property type="match status" value="1"/>
</dbReference>
<keyword evidence="2" id="KW-0489">Methyltransferase</keyword>
<protein>
    <submittedName>
        <fullName evidence="2">Methyltransferase domain-containing protein</fullName>
    </submittedName>
</protein>
<dbReference type="InterPro" id="IPR029063">
    <property type="entry name" value="SAM-dependent_MTases_sf"/>
</dbReference>
<dbReference type="AlphaFoldDB" id="A0A844B246"/>
<dbReference type="EMBL" id="WJBU01000008">
    <property type="protein sequence ID" value="MRD47342.1"/>
    <property type="molecule type" value="Genomic_DNA"/>
</dbReference>
<evidence type="ECO:0000313" key="2">
    <source>
        <dbReference type="EMBL" id="MRD47342.1"/>
    </source>
</evidence>
<keyword evidence="2" id="KW-0808">Transferase</keyword>
<evidence type="ECO:0000313" key="3">
    <source>
        <dbReference type="Proteomes" id="UP000487350"/>
    </source>
</evidence>
<dbReference type="GO" id="GO:0008168">
    <property type="term" value="F:methyltransferase activity"/>
    <property type="evidence" value="ECO:0007669"/>
    <property type="project" value="UniProtKB-KW"/>
</dbReference>
<evidence type="ECO:0000259" key="1">
    <source>
        <dbReference type="Pfam" id="PF13649"/>
    </source>
</evidence>
<proteinExistence type="predicted"/>
<sequence>MRSPTSCCRAVRCGNSLLPTDNMQPACPFEPLDRLARFSWDWAPALCDTAHGCADYHRSWSLVRLLELGGALPAGQPFFTRELAEVARGSSRRVLVAGGADTGLTAMTIAAFRAQGSEPELVFVDRCRTTARQNELFAGHLRLPIDVQVCDAAAVDCAPVDAIVAHSFLHLLPHAKREEVIAAWSRVLKPGGRVVMSCAVSHAESDWVRAKDLAQVEQRRLGLQQRAGQAGFEPPVAAEIAATAARFWATSPGQAPALTQANLRASFARAGIEVRHIGLQGVEEVRGPLAITTRETSKRERAEVVAVRL</sequence>
<dbReference type="InterPro" id="IPR041698">
    <property type="entry name" value="Methyltransf_25"/>
</dbReference>
<dbReference type="SUPFAM" id="SSF53335">
    <property type="entry name" value="S-adenosyl-L-methionine-dependent methyltransferases"/>
    <property type="match status" value="1"/>
</dbReference>
<dbReference type="GO" id="GO:0032259">
    <property type="term" value="P:methylation"/>
    <property type="evidence" value="ECO:0007669"/>
    <property type="project" value="UniProtKB-KW"/>
</dbReference>
<gene>
    <name evidence="2" type="ORF">GHT07_08635</name>
</gene>
<dbReference type="OrthoDB" id="7821647at2"/>
<reference evidence="2 3" key="1">
    <citation type="submission" date="2019-11" db="EMBL/GenBank/DDBJ databases">
        <title>Caenimonas koreensis gen. nov., sp. nov., isolated from activated sludge.</title>
        <authorList>
            <person name="Seung H.R."/>
        </authorList>
    </citation>
    <scope>NUCLEOTIDE SEQUENCE [LARGE SCALE GENOMIC DNA]</scope>
    <source>
        <strain evidence="2 3">EMB320</strain>
    </source>
</reference>